<comment type="caution">
    <text evidence="1">The sequence shown here is derived from an EMBL/GenBank/DDBJ whole genome shotgun (WGS) entry which is preliminary data.</text>
</comment>
<name>A0AA39JRS2_9AGAR</name>
<sequence length="350" mass="39111">MPVDSSNVWASPLLLRALNANAAGNAGPHKTIVLILVFSFRRRNTIVVRLEAHFRLPSPTDINLRSKGFLRKSVSSMTTSVAARKNVTDPCLHNRRRYARVDHRTLLAERYGKGRDYGMRWECYLGAGAHGDAEGDGHGSLHGAANQLSGRLARHSDIKIVIKIRRPRVMRAYNAESSFNGQVTRRIILMSSNLPARSDLLFASHRTQLSSLGLHAPTRLSTGSPGHLQHVSKSGLKLADAEQHALIVHLIFLLPYTAIFDIRRNYRISYSSLVFDFHRNENDRGRLWTIACTTALPVFTTVRIHSRTYVASCCNDTLEFGRGCSGINERRGVEETLLGFKILFSFSGHD</sequence>
<organism evidence="1 2">
    <name type="scientific">Armillaria borealis</name>
    <dbReference type="NCBI Taxonomy" id="47425"/>
    <lineage>
        <taxon>Eukaryota</taxon>
        <taxon>Fungi</taxon>
        <taxon>Dikarya</taxon>
        <taxon>Basidiomycota</taxon>
        <taxon>Agaricomycotina</taxon>
        <taxon>Agaricomycetes</taxon>
        <taxon>Agaricomycetidae</taxon>
        <taxon>Agaricales</taxon>
        <taxon>Marasmiineae</taxon>
        <taxon>Physalacriaceae</taxon>
        <taxon>Armillaria</taxon>
    </lineage>
</organism>
<gene>
    <name evidence="1" type="ORF">EV421DRAFT_1900919</name>
</gene>
<evidence type="ECO:0000313" key="1">
    <source>
        <dbReference type="EMBL" id="KAK0447539.1"/>
    </source>
</evidence>
<dbReference type="Proteomes" id="UP001175226">
    <property type="component" value="Unassembled WGS sequence"/>
</dbReference>
<accession>A0AA39JRS2</accession>
<evidence type="ECO:0000313" key="2">
    <source>
        <dbReference type="Proteomes" id="UP001175226"/>
    </source>
</evidence>
<reference evidence="1" key="1">
    <citation type="submission" date="2023-06" db="EMBL/GenBank/DDBJ databases">
        <authorList>
            <consortium name="Lawrence Berkeley National Laboratory"/>
            <person name="Ahrendt S."/>
            <person name="Sahu N."/>
            <person name="Indic B."/>
            <person name="Wong-Bajracharya J."/>
            <person name="Merenyi Z."/>
            <person name="Ke H.-M."/>
            <person name="Monk M."/>
            <person name="Kocsube S."/>
            <person name="Drula E."/>
            <person name="Lipzen A."/>
            <person name="Balint B."/>
            <person name="Henrissat B."/>
            <person name="Andreopoulos B."/>
            <person name="Martin F.M."/>
            <person name="Harder C.B."/>
            <person name="Rigling D."/>
            <person name="Ford K.L."/>
            <person name="Foster G.D."/>
            <person name="Pangilinan J."/>
            <person name="Papanicolaou A."/>
            <person name="Barry K."/>
            <person name="LaButti K."/>
            <person name="Viragh M."/>
            <person name="Koriabine M."/>
            <person name="Yan M."/>
            <person name="Riley R."/>
            <person name="Champramary S."/>
            <person name="Plett K.L."/>
            <person name="Tsai I.J."/>
            <person name="Slot J."/>
            <person name="Sipos G."/>
            <person name="Plett J."/>
            <person name="Nagy L.G."/>
            <person name="Grigoriev I.V."/>
        </authorList>
    </citation>
    <scope>NUCLEOTIDE SEQUENCE</scope>
    <source>
        <strain evidence="1">FPL87.14</strain>
    </source>
</reference>
<keyword evidence="2" id="KW-1185">Reference proteome</keyword>
<protein>
    <submittedName>
        <fullName evidence="1">Uncharacterized protein</fullName>
    </submittedName>
</protein>
<dbReference type="AlphaFoldDB" id="A0AA39JRS2"/>
<proteinExistence type="predicted"/>
<dbReference type="EMBL" id="JAUEPT010000011">
    <property type="protein sequence ID" value="KAK0447539.1"/>
    <property type="molecule type" value="Genomic_DNA"/>
</dbReference>